<dbReference type="InterPro" id="IPR001208">
    <property type="entry name" value="MCM_dom"/>
</dbReference>
<dbReference type="SUPFAM" id="SSF52540">
    <property type="entry name" value="P-loop containing nucleoside triphosphate hydrolases"/>
    <property type="match status" value="1"/>
</dbReference>
<comment type="similarity">
    <text evidence="1">Belongs to the Mg-chelatase subunits D/I family. ComM subfamily.</text>
</comment>
<dbReference type="Gene3D" id="3.30.230.10">
    <property type="match status" value="1"/>
</dbReference>
<dbReference type="KEGG" id="ebla:JGUZn3_15210"/>
<evidence type="ECO:0000256" key="1">
    <source>
        <dbReference type="ARBA" id="ARBA00006354"/>
    </source>
</evidence>
<gene>
    <name evidence="5" type="primary">comM</name>
    <name evidence="5" type="ORF">JGUZn3_15210</name>
</gene>
<dbReference type="GO" id="GO:0003677">
    <property type="term" value="F:DNA binding"/>
    <property type="evidence" value="ECO:0007669"/>
    <property type="project" value="InterPro"/>
</dbReference>
<protein>
    <submittedName>
        <fullName evidence="5">Competence protein ComM</fullName>
    </submittedName>
</protein>
<dbReference type="PRINTS" id="PR01657">
    <property type="entry name" value="MCMFAMILY"/>
</dbReference>
<evidence type="ECO:0000256" key="2">
    <source>
        <dbReference type="ARBA" id="ARBA00022741"/>
    </source>
</evidence>
<organism evidence="5 6">
    <name type="scientific">Entomobacter blattae</name>
    <dbReference type="NCBI Taxonomy" id="2762277"/>
    <lineage>
        <taxon>Bacteria</taxon>
        <taxon>Pseudomonadati</taxon>
        <taxon>Pseudomonadota</taxon>
        <taxon>Alphaproteobacteria</taxon>
        <taxon>Acetobacterales</taxon>
        <taxon>Acetobacteraceae</taxon>
        <taxon>Entomobacter</taxon>
    </lineage>
</organism>
<dbReference type="Pfam" id="PF13541">
    <property type="entry name" value="ChlI"/>
    <property type="match status" value="1"/>
</dbReference>
<dbReference type="Pfam" id="PF13335">
    <property type="entry name" value="Mg_chelatase_C"/>
    <property type="match status" value="1"/>
</dbReference>
<dbReference type="SUPFAM" id="SSF54211">
    <property type="entry name" value="Ribosomal protein S5 domain 2-like"/>
    <property type="match status" value="1"/>
</dbReference>
<feature type="domain" description="MCM C-terminal AAA(+) ATPase" evidence="4">
    <location>
        <begin position="286"/>
        <end position="387"/>
    </location>
</feature>
<dbReference type="AlphaFoldDB" id="A0A7H1NSI4"/>
<dbReference type="EMBL" id="CP060244">
    <property type="protein sequence ID" value="QNT78744.1"/>
    <property type="molecule type" value="Genomic_DNA"/>
</dbReference>
<dbReference type="Pfam" id="PF01078">
    <property type="entry name" value="Mg_chelatase"/>
    <property type="match status" value="1"/>
</dbReference>
<evidence type="ECO:0000313" key="5">
    <source>
        <dbReference type="EMBL" id="QNT78744.1"/>
    </source>
</evidence>
<keyword evidence="3" id="KW-0067">ATP-binding</keyword>
<dbReference type="InterPro" id="IPR003593">
    <property type="entry name" value="AAA+_ATPase"/>
</dbReference>
<dbReference type="InterPro" id="IPR020568">
    <property type="entry name" value="Ribosomal_Su5_D2-typ_SF"/>
</dbReference>
<dbReference type="NCBIfam" id="TIGR00368">
    <property type="entry name" value="YifB family Mg chelatase-like AAA ATPase"/>
    <property type="match status" value="1"/>
</dbReference>
<dbReference type="PANTHER" id="PTHR32039">
    <property type="entry name" value="MAGNESIUM-CHELATASE SUBUNIT CHLI"/>
    <property type="match status" value="1"/>
</dbReference>
<dbReference type="GO" id="GO:0005524">
    <property type="term" value="F:ATP binding"/>
    <property type="evidence" value="ECO:0007669"/>
    <property type="project" value="UniProtKB-KW"/>
</dbReference>
<dbReference type="InterPro" id="IPR014721">
    <property type="entry name" value="Ribsml_uS5_D2-typ_fold_subgr"/>
</dbReference>
<dbReference type="Proteomes" id="UP000516349">
    <property type="component" value="Chromosome"/>
</dbReference>
<proteinExistence type="inferred from homology"/>
<evidence type="ECO:0000256" key="3">
    <source>
        <dbReference type="ARBA" id="ARBA00022840"/>
    </source>
</evidence>
<evidence type="ECO:0000259" key="4">
    <source>
        <dbReference type="PROSITE" id="PS50051"/>
    </source>
</evidence>
<keyword evidence="2" id="KW-0547">Nucleotide-binding</keyword>
<reference evidence="5 6" key="1">
    <citation type="submission" date="2020-08" db="EMBL/GenBank/DDBJ databases">
        <title>Complete genome sequence of Entomobacter blattae G55GP.</title>
        <authorList>
            <person name="Poehlein A."/>
            <person name="Guzman J."/>
            <person name="Daniel R."/>
            <person name="Vilcinskas A."/>
        </authorList>
    </citation>
    <scope>NUCLEOTIDE SEQUENCE [LARGE SCALE GENOMIC DNA]</scope>
    <source>
        <strain evidence="5 6">G55GP</strain>
    </source>
</reference>
<dbReference type="SMART" id="SM00382">
    <property type="entry name" value="AAA"/>
    <property type="match status" value="1"/>
</dbReference>
<sequence>MDVVHIQSFAFVGIDATPVDIQIQISTGLPAFIIVGLADKTIGEARERVRAALTSLGLALPAKRITINMAPADLVKEGSHFDLPIALGILAATNILPFDIIRAYAAIGELSLDGHLHPVNGVLSAAMGAAQLSLGLICPAQQGSEALLGGDINVLAPSSLKALLNHFKGTQVLHPPSLLPPEKFHPEHDLSEVKGMESAKRAVEIAAAGQHSLLLCGPPGTGKSMLATRMVDLLPDLTPYESLETTRIHSMAGILKTPSPVIRPPFRDPHHSASPAALVGGGTKAKAGEISLAHNGILFLDEFPEFSRQTLEALRQPMETGYMSVARVAAHIRYPARFQLVAAMNPCRCGYLSDASRACTKAPLCGQEYFSRLSGPLLDRIDMIVTVTPVSPTQMSQLSTGENTETVRKRVHQARQKQYERQNNQSNAFLSLDDIALDEDARVFTEKAADKLRLSGRAYTRLVRVARTIADLAQAPYVTTTHIAEALNYRHRL</sequence>
<dbReference type="Gene3D" id="3.40.50.300">
    <property type="entry name" value="P-loop containing nucleotide triphosphate hydrolases"/>
    <property type="match status" value="1"/>
</dbReference>
<dbReference type="PROSITE" id="PS50051">
    <property type="entry name" value="MCM_2"/>
    <property type="match status" value="1"/>
</dbReference>
<evidence type="ECO:0000313" key="6">
    <source>
        <dbReference type="Proteomes" id="UP000516349"/>
    </source>
</evidence>
<dbReference type="InterPro" id="IPR000523">
    <property type="entry name" value="Mg_chelatse_chII-like_cat_dom"/>
</dbReference>
<name>A0A7H1NSI4_9PROT</name>
<accession>A0A7H1NSI4</accession>
<dbReference type="PANTHER" id="PTHR32039:SF7">
    <property type="entry name" value="COMPETENCE PROTEIN COMM"/>
    <property type="match status" value="1"/>
</dbReference>
<dbReference type="InterPro" id="IPR025158">
    <property type="entry name" value="Mg_chelat-rel_C"/>
</dbReference>
<dbReference type="RefSeq" id="WP_203412980.1">
    <property type="nucleotide sequence ID" value="NZ_CP060244.1"/>
</dbReference>
<dbReference type="InterPro" id="IPR027417">
    <property type="entry name" value="P-loop_NTPase"/>
</dbReference>
<keyword evidence="6" id="KW-1185">Reference proteome</keyword>
<dbReference type="InterPro" id="IPR004482">
    <property type="entry name" value="Mg_chelat-rel"/>
</dbReference>
<dbReference type="InterPro" id="IPR045006">
    <property type="entry name" value="CHLI-like"/>
</dbReference>